<evidence type="ECO:0000313" key="2">
    <source>
        <dbReference type="Proteomes" id="UP000791440"/>
    </source>
</evidence>
<reference evidence="1" key="1">
    <citation type="journal article" date="2016" name="Insect Biochem. Mol. Biol.">
        <title>Multifaceted biological insights from a draft genome sequence of the tobacco hornworm moth, Manduca sexta.</title>
        <authorList>
            <person name="Kanost M.R."/>
            <person name="Arrese E.L."/>
            <person name="Cao X."/>
            <person name="Chen Y.R."/>
            <person name="Chellapilla S."/>
            <person name="Goldsmith M.R."/>
            <person name="Grosse-Wilde E."/>
            <person name="Heckel D.G."/>
            <person name="Herndon N."/>
            <person name="Jiang H."/>
            <person name="Papanicolaou A."/>
            <person name="Qu J."/>
            <person name="Soulages J.L."/>
            <person name="Vogel H."/>
            <person name="Walters J."/>
            <person name="Waterhouse R.M."/>
            <person name="Ahn S.J."/>
            <person name="Almeida F.C."/>
            <person name="An C."/>
            <person name="Aqrawi P."/>
            <person name="Bretschneider A."/>
            <person name="Bryant W.B."/>
            <person name="Bucks S."/>
            <person name="Chao H."/>
            <person name="Chevignon G."/>
            <person name="Christen J.M."/>
            <person name="Clarke D.F."/>
            <person name="Dittmer N.T."/>
            <person name="Ferguson L.C.F."/>
            <person name="Garavelou S."/>
            <person name="Gordon K.H.J."/>
            <person name="Gunaratna R.T."/>
            <person name="Han Y."/>
            <person name="Hauser F."/>
            <person name="He Y."/>
            <person name="Heidel-Fischer H."/>
            <person name="Hirsh A."/>
            <person name="Hu Y."/>
            <person name="Jiang H."/>
            <person name="Kalra D."/>
            <person name="Klinner C."/>
            <person name="Konig C."/>
            <person name="Kovar C."/>
            <person name="Kroll A.R."/>
            <person name="Kuwar S.S."/>
            <person name="Lee S.L."/>
            <person name="Lehman R."/>
            <person name="Li K."/>
            <person name="Li Z."/>
            <person name="Liang H."/>
            <person name="Lovelace S."/>
            <person name="Lu Z."/>
            <person name="Mansfield J.H."/>
            <person name="McCulloch K.J."/>
            <person name="Mathew T."/>
            <person name="Morton B."/>
            <person name="Muzny D.M."/>
            <person name="Neunemann D."/>
            <person name="Ongeri F."/>
            <person name="Pauchet Y."/>
            <person name="Pu L.L."/>
            <person name="Pyrousis I."/>
            <person name="Rao X.J."/>
            <person name="Redding A."/>
            <person name="Roesel C."/>
            <person name="Sanchez-Gracia A."/>
            <person name="Schaack S."/>
            <person name="Shukla A."/>
            <person name="Tetreau G."/>
            <person name="Wang Y."/>
            <person name="Xiong G.H."/>
            <person name="Traut W."/>
            <person name="Walsh T.K."/>
            <person name="Worley K.C."/>
            <person name="Wu D."/>
            <person name="Wu W."/>
            <person name="Wu Y.Q."/>
            <person name="Zhang X."/>
            <person name="Zou Z."/>
            <person name="Zucker H."/>
            <person name="Briscoe A.D."/>
            <person name="Burmester T."/>
            <person name="Clem R.J."/>
            <person name="Feyereisen R."/>
            <person name="Grimmelikhuijzen C.J.P."/>
            <person name="Hamodrakas S.J."/>
            <person name="Hansson B.S."/>
            <person name="Huguet E."/>
            <person name="Jermiin L.S."/>
            <person name="Lan Q."/>
            <person name="Lehman H.K."/>
            <person name="Lorenzen M."/>
            <person name="Merzendorfer H."/>
            <person name="Michalopoulos I."/>
            <person name="Morton D.B."/>
            <person name="Muthukrishnan S."/>
            <person name="Oakeshott J.G."/>
            <person name="Palmer W."/>
            <person name="Park Y."/>
            <person name="Passarelli A.L."/>
            <person name="Rozas J."/>
            <person name="Schwartz L.M."/>
            <person name="Smith W."/>
            <person name="Southgate A."/>
            <person name="Vilcinskas A."/>
            <person name="Vogt R."/>
            <person name="Wang P."/>
            <person name="Werren J."/>
            <person name="Yu X.Q."/>
            <person name="Zhou J.J."/>
            <person name="Brown S.J."/>
            <person name="Scherer S.E."/>
            <person name="Richards S."/>
            <person name="Blissard G.W."/>
        </authorList>
    </citation>
    <scope>NUCLEOTIDE SEQUENCE</scope>
</reference>
<dbReference type="AlphaFoldDB" id="A0A921ZLL9"/>
<protein>
    <submittedName>
        <fullName evidence="1">Uncharacterized protein</fullName>
    </submittedName>
</protein>
<proteinExistence type="predicted"/>
<organism evidence="1 2">
    <name type="scientific">Manduca sexta</name>
    <name type="common">Tobacco hawkmoth</name>
    <name type="synonym">Tobacco hornworm</name>
    <dbReference type="NCBI Taxonomy" id="7130"/>
    <lineage>
        <taxon>Eukaryota</taxon>
        <taxon>Metazoa</taxon>
        <taxon>Ecdysozoa</taxon>
        <taxon>Arthropoda</taxon>
        <taxon>Hexapoda</taxon>
        <taxon>Insecta</taxon>
        <taxon>Pterygota</taxon>
        <taxon>Neoptera</taxon>
        <taxon>Endopterygota</taxon>
        <taxon>Lepidoptera</taxon>
        <taxon>Glossata</taxon>
        <taxon>Ditrysia</taxon>
        <taxon>Bombycoidea</taxon>
        <taxon>Sphingidae</taxon>
        <taxon>Sphinginae</taxon>
        <taxon>Sphingini</taxon>
        <taxon>Manduca</taxon>
    </lineage>
</organism>
<comment type="caution">
    <text evidence="1">The sequence shown here is derived from an EMBL/GenBank/DDBJ whole genome shotgun (WGS) entry which is preliminary data.</text>
</comment>
<keyword evidence="2" id="KW-1185">Reference proteome</keyword>
<evidence type="ECO:0000313" key="1">
    <source>
        <dbReference type="EMBL" id="KAG6459914.1"/>
    </source>
</evidence>
<reference evidence="1" key="2">
    <citation type="submission" date="2020-12" db="EMBL/GenBank/DDBJ databases">
        <authorList>
            <person name="Kanost M."/>
        </authorList>
    </citation>
    <scope>NUCLEOTIDE SEQUENCE</scope>
</reference>
<name>A0A921ZLL9_MANSE</name>
<dbReference type="Proteomes" id="UP000791440">
    <property type="component" value="Unassembled WGS sequence"/>
</dbReference>
<sequence length="153" mass="16957">MAYEGKVYTFDRQENVDELFRRMGVTDEEVIKKYATFKSTAQLKKEGNKYRYITKSCDGNNEVLFESGVEVDDVGLGGVPIKSVYTVNGNTMTQVVNGGKGNGAVIREFSEDLLKMIKSVYTVNGNTVTQVVKGSEGKGAVIREFSEDLLKMD</sequence>
<gene>
    <name evidence="1" type="ORF">O3G_MSEX011679</name>
</gene>
<dbReference type="EMBL" id="JH668644">
    <property type="protein sequence ID" value="KAG6459914.1"/>
    <property type="molecule type" value="Genomic_DNA"/>
</dbReference>
<accession>A0A921ZLL9</accession>